<dbReference type="PANTHER" id="PTHR46455:SF3">
    <property type="entry name" value="SET AND MYND DOMAIN CONTAINING, ARTHROPOD-SPECIFIC, MEMBER 9, ISOFORM A-RELATED"/>
    <property type="match status" value="1"/>
</dbReference>
<dbReference type="Proteomes" id="UP001642520">
    <property type="component" value="Unassembled WGS sequence"/>
</dbReference>
<dbReference type="CDD" id="cd20071">
    <property type="entry name" value="SET_SMYD"/>
    <property type="match status" value="1"/>
</dbReference>
<dbReference type="InterPro" id="IPR053010">
    <property type="entry name" value="SET_SmydA-8"/>
</dbReference>
<dbReference type="InterPro" id="IPR046341">
    <property type="entry name" value="SET_dom_sf"/>
</dbReference>
<protein>
    <recommendedName>
        <fullName evidence="1">SET domain-containing protein</fullName>
    </recommendedName>
</protein>
<proteinExistence type="predicted"/>
<feature type="domain" description="SET" evidence="1">
    <location>
        <begin position="31"/>
        <end position="259"/>
    </location>
</feature>
<sequence length="501" mass="57308">MCMQDIMEPEEVEQVLISHLEENKLFHDGPRPWVIRRSLLGGRGMFAARDIEPNELIYIDSPLIVGPKFTGKHLQMCVCCYKNECPLFPCDRGCGLPVCSTQCENSPKHVNYECEYLRSLVPQVGTDWSLDLLLTVVSIRALFVTEQQRKCLAALQCNRTLINNYEIELLKKNVANPPTENDVELMKRVCGIFNTNSFETVSVHDKDHSTTLRGLYPLGALQNHCCIPNTRHHFDKELRLCVSATLPISAGEEITMSYTSLFWDTTLRRQFLSATKHFSCVCKRCSDPTEFGSNLGALLCASDKCSGQLLPRDPLNVKTPWVCNKCTTTVNHRQICSIRSIMATITEEVLYKTPRQIFKFIQKQLSVLFPCSNYLVIDVKFRIISYYGRSDSCTWEDLTDAELDVKANYCNDLLSILDTLNCGDCKKRGLILYELYCTNLEKMKRFNQPPNPEKVNENQCLLKKAITILHNDSVSVPIFECDTKYFKQPIVDKKLYEKCHQ</sequence>
<dbReference type="Gene3D" id="1.10.220.160">
    <property type="match status" value="1"/>
</dbReference>
<dbReference type="SMART" id="SM00317">
    <property type="entry name" value="SET"/>
    <property type="match status" value="1"/>
</dbReference>
<evidence type="ECO:0000259" key="1">
    <source>
        <dbReference type="PROSITE" id="PS50280"/>
    </source>
</evidence>
<dbReference type="InterPro" id="IPR001214">
    <property type="entry name" value="SET_dom"/>
</dbReference>
<evidence type="ECO:0000313" key="2">
    <source>
        <dbReference type="EMBL" id="CAL7951645.1"/>
    </source>
</evidence>
<evidence type="ECO:0000313" key="3">
    <source>
        <dbReference type="Proteomes" id="UP001642520"/>
    </source>
</evidence>
<keyword evidence="3" id="KW-1185">Reference proteome</keyword>
<dbReference type="EMBL" id="CAXAJV020001301">
    <property type="protein sequence ID" value="CAL7951645.1"/>
    <property type="molecule type" value="Genomic_DNA"/>
</dbReference>
<comment type="caution">
    <text evidence="2">The sequence shown here is derived from an EMBL/GenBank/DDBJ whole genome shotgun (WGS) entry which is preliminary data.</text>
</comment>
<reference evidence="2 3" key="1">
    <citation type="submission" date="2024-08" db="EMBL/GenBank/DDBJ databases">
        <authorList>
            <person name="Will J Nash"/>
            <person name="Angela Man"/>
            <person name="Seanna McTaggart"/>
            <person name="Kendall Baker"/>
            <person name="Tom Barker"/>
            <person name="Leah Catchpole"/>
            <person name="Alex Durrant"/>
            <person name="Karim Gharbi"/>
            <person name="Naomi Irish"/>
            <person name="Gemy Kaithakottil"/>
            <person name="Debby Ku"/>
            <person name="Aaliyah Providence"/>
            <person name="Felix Shaw"/>
            <person name="David Swarbreck"/>
            <person name="Chris Watkins"/>
            <person name="Ann M. McCartney"/>
            <person name="Giulio Formenti"/>
            <person name="Alice Mouton"/>
            <person name="Noel Vella"/>
            <person name="Bjorn M von Reumont"/>
            <person name="Adriana Vella"/>
            <person name="Wilfried Haerty"/>
        </authorList>
    </citation>
    <scope>NUCLEOTIDE SEQUENCE [LARGE SCALE GENOMIC DNA]</scope>
</reference>
<gene>
    <name evidence="2" type="ORF">XYLVIOL_LOCUS10630</name>
</gene>
<dbReference type="Gene3D" id="2.170.270.10">
    <property type="entry name" value="SET domain"/>
    <property type="match status" value="1"/>
</dbReference>
<organism evidence="2 3">
    <name type="scientific">Xylocopa violacea</name>
    <name type="common">Violet carpenter bee</name>
    <name type="synonym">Apis violacea</name>
    <dbReference type="NCBI Taxonomy" id="135666"/>
    <lineage>
        <taxon>Eukaryota</taxon>
        <taxon>Metazoa</taxon>
        <taxon>Ecdysozoa</taxon>
        <taxon>Arthropoda</taxon>
        <taxon>Hexapoda</taxon>
        <taxon>Insecta</taxon>
        <taxon>Pterygota</taxon>
        <taxon>Neoptera</taxon>
        <taxon>Endopterygota</taxon>
        <taxon>Hymenoptera</taxon>
        <taxon>Apocrita</taxon>
        <taxon>Aculeata</taxon>
        <taxon>Apoidea</taxon>
        <taxon>Anthophila</taxon>
        <taxon>Apidae</taxon>
        <taxon>Xylocopa</taxon>
        <taxon>Xylocopa</taxon>
    </lineage>
</organism>
<dbReference type="SUPFAM" id="SSF82199">
    <property type="entry name" value="SET domain"/>
    <property type="match status" value="1"/>
</dbReference>
<accession>A0ABP1PKB9</accession>
<dbReference type="PANTHER" id="PTHR46455">
    <property type="entry name" value="SET AND MYND DOMAIN CONTAINING, ARTHROPOD-SPECIFIC, MEMBER 4, ISOFORM A"/>
    <property type="match status" value="1"/>
</dbReference>
<dbReference type="Pfam" id="PF00856">
    <property type="entry name" value="SET"/>
    <property type="match status" value="1"/>
</dbReference>
<dbReference type="PROSITE" id="PS50280">
    <property type="entry name" value="SET"/>
    <property type="match status" value="1"/>
</dbReference>
<name>A0ABP1PKB9_XYLVO</name>
<dbReference type="Gene3D" id="6.10.140.2220">
    <property type="match status" value="1"/>
</dbReference>